<dbReference type="InterPro" id="IPR036864">
    <property type="entry name" value="Zn2-C6_fun-type_DNA-bd_sf"/>
</dbReference>
<dbReference type="PROSITE" id="PS00463">
    <property type="entry name" value="ZN2_CY6_FUNGAL_1"/>
    <property type="match status" value="1"/>
</dbReference>
<keyword evidence="2" id="KW-0862">Zinc</keyword>
<evidence type="ECO:0000256" key="1">
    <source>
        <dbReference type="ARBA" id="ARBA00022723"/>
    </source>
</evidence>
<keyword evidence="3" id="KW-0805">Transcription regulation</keyword>
<evidence type="ECO:0000256" key="3">
    <source>
        <dbReference type="ARBA" id="ARBA00023015"/>
    </source>
</evidence>
<name>A0A9W5YYA2_9EURO</name>
<dbReference type="AlphaFoldDB" id="A0A9W5YYA2"/>
<dbReference type="GO" id="GO:0003677">
    <property type="term" value="F:DNA binding"/>
    <property type="evidence" value="ECO:0007669"/>
    <property type="project" value="UniProtKB-KW"/>
</dbReference>
<proteinExistence type="predicted"/>
<evidence type="ECO:0000313" key="9">
    <source>
        <dbReference type="Proteomes" id="UP001143548"/>
    </source>
</evidence>
<dbReference type="EMBL" id="BROQ01000085">
    <property type="protein sequence ID" value="GKZ24371.1"/>
    <property type="molecule type" value="Genomic_DNA"/>
</dbReference>
<accession>A0A9W5YYA2</accession>
<dbReference type="PROSITE" id="PS50048">
    <property type="entry name" value="ZN2_CY6_FUNGAL_2"/>
    <property type="match status" value="1"/>
</dbReference>
<feature type="domain" description="Zn(2)-C6 fungal-type" evidence="7">
    <location>
        <begin position="22"/>
        <end position="52"/>
    </location>
</feature>
<dbReference type="Proteomes" id="UP001143548">
    <property type="component" value="Unassembled WGS sequence"/>
</dbReference>
<dbReference type="SUPFAM" id="SSF57701">
    <property type="entry name" value="Zn2/Cys6 DNA-binding domain"/>
    <property type="match status" value="1"/>
</dbReference>
<keyword evidence="6" id="KW-0539">Nucleus</keyword>
<keyword evidence="1" id="KW-0479">Metal-binding</keyword>
<dbReference type="CDD" id="cd00067">
    <property type="entry name" value="GAL4"/>
    <property type="match status" value="1"/>
</dbReference>
<keyword evidence="5" id="KW-0804">Transcription</keyword>
<evidence type="ECO:0000256" key="4">
    <source>
        <dbReference type="ARBA" id="ARBA00023125"/>
    </source>
</evidence>
<sequence length="597" mass="66423">MRVTPSTHVRNTVIGPLRSRRGCKTCRARRVKCGEEKPSCLRCSKTGRQCEYDGPNLGTFSSTPATLSILDRPLSSAPNTVWKERRAFAYYFQHIALFIGGGLEVDFWSTIVPQICRSEPAVWDAIVSLSTLFESPEPCPDIAFLRQRDVLLLNQYHRDAISWYSRAVSQVRQRLERGDGDILVGLVSCMLFMCIEGFQGGAEQATLLYCQGVQLIVTLRAKIASGVVSQSQAAWLEDTIVPIFMRLGATALNFSEVPVAALLPDGHTLTQGFPSLKSAREAIVLLLTETQLFQRVCLPYFLKPEGFHLPPEVFSQRLALFGRLKAWHAAYSDMMETLHMKDSLSPQQLSTGALLLTYHEMLYIMIGTSTSQLETATDAYLPQFQNIVDQSRIALGASARSDGSQPPLTLELGISMPLWFTSLRCREPKLRRTALSLAGQAAPVQAFYKMVTGARWSHTIITIEEACAVAMKSSEGQPESTNQLHHSQCQDFSNSIFDSDLGSQPSTPGLEFVSSPYSVDSDVDAVRAVAELVPEEARIRPIVLFRAQDGFPPGTSEEEIARWSPYRDQSFLHYLRNERDPISGAWKIVHGFTPIDY</sequence>
<reference evidence="8" key="1">
    <citation type="submission" date="2022-07" db="EMBL/GenBank/DDBJ databases">
        <title>Taxonomy of Aspergillus series Nigri: significant species reduction supported by multi-species coalescent approaches.</title>
        <authorList>
            <person name="Bian C."/>
            <person name="Kusuya Y."/>
            <person name="Sklenar F."/>
            <person name="D'hooge E."/>
            <person name="Yaguchi T."/>
            <person name="Takahashi H."/>
            <person name="Hubka V."/>
        </authorList>
    </citation>
    <scope>NUCLEOTIDE SEQUENCE</scope>
    <source>
        <strain evidence="8">CBS 733.88</strain>
    </source>
</reference>
<dbReference type="GO" id="GO:0009893">
    <property type="term" value="P:positive regulation of metabolic process"/>
    <property type="evidence" value="ECO:0007669"/>
    <property type="project" value="UniProtKB-ARBA"/>
</dbReference>
<dbReference type="Pfam" id="PF00172">
    <property type="entry name" value="Zn_clus"/>
    <property type="match status" value="1"/>
</dbReference>
<dbReference type="InterPro" id="IPR001138">
    <property type="entry name" value="Zn2Cys6_DnaBD"/>
</dbReference>
<evidence type="ECO:0000313" key="8">
    <source>
        <dbReference type="EMBL" id="GKZ24371.1"/>
    </source>
</evidence>
<protein>
    <recommendedName>
        <fullName evidence="7">Zn(2)-C6 fungal-type domain-containing protein</fullName>
    </recommendedName>
</protein>
<dbReference type="Gene3D" id="4.10.240.10">
    <property type="entry name" value="Zn(2)-C6 fungal-type DNA-binding domain"/>
    <property type="match status" value="1"/>
</dbReference>
<evidence type="ECO:0000259" key="7">
    <source>
        <dbReference type="PROSITE" id="PS50048"/>
    </source>
</evidence>
<gene>
    <name evidence="8" type="ORF">AbraCBS73388_011181</name>
</gene>
<evidence type="ECO:0000256" key="5">
    <source>
        <dbReference type="ARBA" id="ARBA00023163"/>
    </source>
</evidence>
<evidence type="ECO:0000256" key="6">
    <source>
        <dbReference type="ARBA" id="ARBA00023242"/>
    </source>
</evidence>
<dbReference type="PANTHER" id="PTHR36206:SF14">
    <property type="entry name" value="ZN(2)-C6 FUNGAL-TYPE DOMAIN-CONTAINING PROTEIN-RELATED"/>
    <property type="match status" value="1"/>
</dbReference>
<dbReference type="SMART" id="SM00066">
    <property type="entry name" value="GAL4"/>
    <property type="match status" value="1"/>
</dbReference>
<dbReference type="GO" id="GO:0000981">
    <property type="term" value="F:DNA-binding transcription factor activity, RNA polymerase II-specific"/>
    <property type="evidence" value="ECO:0007669"/>
    <property type="project" value="InterPro"/>
</dbReference>
<keyword evidence="4" id="KW-0238">DNA-binding</keyword>
<organism evidence="8 9">
    <name type="scientific">Aspergillus brasiliensis</name>
    <dbReference type="NCBI Taxonomy" id="319629"/>
    <lineage>
        <taxon>Eukaryota</taxon>
        <taxon>Fungi</taxon>
        <taxon>Dikarya</taxon>
        <taxon>Ascomycota</taxon>
        <taxon>Pezizomycotina</taxon>
        <taxon>Eurotiomycetes</taxon>
        <taxon>Eurotiomycetidae</taxon>
        <taxon>Eurotiales</taxon>
        <taxon>Aspergillaceae</taxon>
        <taxon>Aspergillus</taxon>
        <taxon>Aspergillus subgen. Circumdati</taxon>
    </lineage>
</organism>
<dbReference type="PANTHER" id="PTHR36206">
    <property type="entry name" value="ASPERCRYPTIN BIOSYNTHESIS CLUSTER-SPECIFIC TRANSCRIPTION REGULATOR ATNN-RELATED"/>
    <property type="match status" value="1"/>
</dbReference>
<comment type="caution">
    <text evidence="8">The sequence shown here is derived from an EMBL/GenBank/DDBJ whole genome shotgun (WGS) entry which is preliminary data.</text>
</comment>
<evidence type="ECO:0000256" key="2">
    <source>
        <dbReference type="ARBA" id="ARBA00022833"/>
    </source>
</evidence>
<dbReference type="InterPro" id="IPR052360">
    <property type="entry name" value="Transcr_Regulatory_Proteins"/>
</dbReference>
<dbReference type="GO" id="GO:0008270">
    <property type="term" value="F:zinc ion binding"/>
    <property type="evidence" value="ECO:0007669"/>
    <property type="project" value="InterPro"/>
</dbReference>